<evidence type="ECO:0000256" key="2">
    <source>
        <dbReference type="SAM" id="Phobius"/>
    </source>
</evidence>
<reference evidence="4" key="1">
    <citation type="submission" date="2015-07" db="EMBL/GenBank/DDBJ databases">
        <title>Transcriptome Assembly of Anthurium amnicola.</title>
        <authorList>
            <person name="Suzuki J."/>
        </authorList>
    </citation>
    <scope>NUCLEOTIDE SEQUENCE</scope>
</reference>
<dbReference type="PANTHER" id="PTHR34188">
    <property type="entry name" value="OS01G0299500 PROTEIN"/>
    <property type="match status" value="1"/>
</dbReference>
<keyword evidence="2" id="KW-1133">Transmembrane helix</keyword>
<dbReference type="EMBL" id="GDJX01017564">
    <property type="protein sequence ID" value="JAT50372.1"/>
    <property type="molecule type" value="Transcribed_RNA"/>
</dbReference>
<keyword evidence="2" id="KW-0472">Membrane</keyword>
<proteinExistence type="predicted"/>
<feature type="region of interest" description="Disordered" evidence="1">
    <location>
        <begin position="73"/>
        <end position="114"/>
    </location>
</feature>
<evidence type="ECO:0000256" key="1">
    <source>
        <dbReference type="SAM" id="MobiDB-lite"/>
    </source>
</evidence>
<evidence type="ECO:0000313" key="5">
    <source>
        <dbReference type="EMBL" id="JAT52527.1"/>
    </source>
</evidence>
<organism evidence="4">
    <name type="scientific">Anthurium amnicola</name>
    <dbReference type="NCBI Taxonomy" id="1678845"/>
    <lineage>
        <taxon>Eukaryota</taxon>
        <taxon>Viridiplantae</taxon>
        <taxon>Streptophyta</taxon>
        <taxon>Embryophyta</taxon>
        <taxon>Tracheophyta</taxon>
        <taxon>Spermatophyta</taxon>
        <taxon>Magnoliopsida</taxon>
        <taxon>Liliopsida</taxon>
        <taxon>Araceae</taxon>
        <taxon>Pothoideae</taxon>
        <taxon>Potheae</taxon>
        <taxon>Anthurium</taxon>
    </lineage>
</organism>
<sequence length="228" mass="24939">MDSNGLKDRDIVIDLEKGWTTVEDSVSDVKHVLNKTCNGFSSAQQPIRGEEADSLGNVFAAPFDILPDNVESPPEKKLGEEENLGFVEIKTETEPPKKKKACKKPPRPPRTSSLDAAEQKLIQEISDLAMLKRARMERMKALMKTKNTKATSSNSSLCALVIIVLFCLVIIWQGFCSRSHSKVSFGGSPEPSVGTSGQLISVQYFRNVFPSNPNSSTAASVKPSQLAR</sequence>
<evidence type="ECO:0000313" key="4">
    <source>
        <dbReference type="EMBL" id="JAT52245.1"/>
    </source>
</evidence>
<dbReference type="PANTHER" id="PTHR34188:SF5">
    <property type="entry name" value="OS05G0131900 PROTEIN"/>
    <property type="match status" value="1"/>
</dbReference>
<accession>A0A1D1YCA1</accession>
<keyword evidence="2" id="KW-0812">Transmembrane</keyword>
<name>A0A1D1YCA1_9ARAE</name>
<evidence type="ECO:0000313" key="3">
    <source>
        <dbReference type="EMBL" id="JAT50372.1"/>
    </source>
</evidence>
<protein>
    <submittedName>
        <fullName evidence="4">Zinc finger protein 469</fullName>
    </submittedName>
</protein>
<gene>
    <name evidence="4" type="primary">ZNF469_1</name>
    <name evidence="5" type="synonym">ZNF469_3</name>
    <name evidence="3" type="synonym">ZNF469_4</name>
    <name evidence="4" type="ORF">g.60099</name>
    <name evidence="5" type="ORF">g.60100</name>
    <name evidence="3" type="ORF">g.60102</name>
</gene>
<dbReference type="EMBL" id="GDJX01015691">
    <property type="protein sequence ID" value="JAT52245.1"/>
    <property type="molecule type" value="Transcribed_RNA"/>
</dbReference>
<dbReference type="AlphaFoldDB" id="A0A1D1YCA1"/>
<feature type="transmembrane region" description="Helical" evidence="2">
    <location>
        <begin position="156"/>
        <end position="175"/>
    </location>
</feature>
<feature type="compositionally biased region" description="Basic residues" evidence="1">
    <location>
        <begin position="97"/>
        <end position="107"/>
    </location>
</feature>
<dbReference type="EMBL" id="GDJX01015409">
    <property type="protein sequence ID" value="JAT52527.1"/>
    <property type="molecule type" value="Transcribed_RNA"/>
</dbReference>